<evidence type="ECO:0000259" key="3">
    <source>
        <dbReference type="PROSITE" id="PS50878"/>
    </source>
</evidence>
<evidence type="ECO:0000313" key="5">
    <source>
        <dbReference type="Proteomes" id="UP001054252"/>
    </source>
</evidence>
<accession>A0AAV5IKN1</accession>
<dbReference type="Pfam" id="PF00078">
    <property type="entry name" value="RVT_1"/>
    <property type="match status" value="1"/>
</dbReference>
<protein>
    <recommendedName>
        <fullName evidence="3">Reverse transcriptase domain-containing protein</fullName>
    </recommendedName>
</protein>
<dbReference type="InterPro" id="IPR043502">
    <property type="entry name" value="DNA/RNA_pol_sf"/>
</dbReference>
<keyword evidence="2" id="KW-0812">Transmembrane</keyword>
<feature type="compositionally biased region" description="Polar residues" evidence="1">
    <location>
        <begin position="9"/>
        <end position="46"/>
    </location>
</feature>
<dbReference type="CDD" id="cd01650">
    <property type="entry name" value="RT_nLTR_like"/>
    <property type="match status" value="1"/>
</dbReference>
<feature type="region of interest" description="Disordered" evidence="1">
    <location>
        <begin position="1"/>
        <end position="71"/>
    </location>
</feature>
<dbReference type="PROSITE" id="PS50878">
    <property type="entry name" value="RT_POL"/>
    <property type="match status" value="1"/>
</dbReference>
<evidence type="ECO:0000313" key="4">
    <source>
        <dbReference type="EMBL" id="GKU99672.1"/>
    </source>
</evidence>
<sequence length="723" mass="81486">MERGGSIPSLVQTDSHAQDNQSKTFPQLTSNGGSRSESSDRSPQNTRLRIHQRRSRLRRETGPYSTSENFLLGVIGSSPTNQGDGNNGEDPCYCKVLNVARDGGRYELQLEPGFAPSVLGSSQTQLVGSHLGAWVRDQLASSHPGVGFLAAANYNNLGQCETLDDIKMHLSATEYGPYVQNGTTEMWLLWNEDEVIVDVIMSTIQGIHAIVKDIQDALFSLKPFKAPGPDGLHPIFFQKMWPVVVEILCTHIKNAFTSSSIPNGWNDCLISLILKIKNPETVQQFRPIGLCNTTYKIISKILVNRIKLVLETLISPCQTSFVPKRKGTDNILILQDLFTPFPKKKGGKFGDVIIKLDLEKAYDRLEWSFIREALVYFQFPSRVVDLIMSCISTSHIVILVNGDKSEKFIPSRGIRQGDPFSPYLFTLCMEFLSIKISRDMAMGLWKGFKASKQGPTLSHLFFADDLIFVEMLTLRLDRAFVISWVFKKRINWENIWKFLSLPKEPPRILANIFLIKVDQHWQDGSLDPSQWNFIWGTNEFHHKIHLVGWDTICQPKDFGGLGIKKARDTDLIAVAKLNWRLHTDKRHLWKDVISKKYYVDNPRISLPTSGSPVIKSIAKGYSIFKDGIRWTAFTGHSILFWSDCWVGKTPLNAILYGLFSQFATNLLLSDILVMIPLIWMLLNTPFPKRLQALLLLFLSLAMSAILIISVGGENLTGASLLTL</sequence>
<feature type="domain" description="Reverse transcriptase" evidence="3">
    <location>
        <begin position="254"/>
        <end position="526"/>
    </location>
</feature>
<evidence type="ECO:0000256" key="1">
    <source>
        <dbReference type="SAM" id="MobiDB-lite"/>
    </source>
</evidence>
<keyword evidence="2" id="KW-0472">Membrane</keyword>
<dbReference type="EMBL" id="BPVZ01000014">
    <property type="protein sequence ID" value="GKU99672.1"/>
    <property type="molecule type" value="Genomic_DNA"/>
</dbReference>
<proteinExistence type="predicted"/>
<dbReference type="Proteomes" id="UP001054252">
    <property type="component" value="Unassembled WGS sequence"/>
</dbReference>
<name>A0AAV5IKN1_9ROSI</name>
<reference evidence="4 5" key="1">
    <citation type="journal article" date="2021" name="Commun. Biol.">
        <title>The genome of Shorea leprosula (Dipterocarpaceae) highlights the ecological relevance of drought in aseasonal tropical rainforests.</title>
        <authorList>
            <person name="Ng K.K.S."/>
            <person name="Kobayashi M.J."/>
            <person name="Fawcett J.A."/>
            <person name="Hatakeyama M."/>
            <person name="Paape T."/>
            <person name="Ng C.H."/>
            <person name="Ang C.C."/>
            <person name="Tnah L.H."/>
            <person name="Lee C.T."/>
            <person name="Nishiyama T."/>
            <person name="Sese J."/>
            <person name="O'Brien M.J."/>
            <person name="Copetti D."/>
            <person name="Mohd Noor M.I."/>
            <person name="Ong R.C."/>
            <person name="Putra M."/>
            <person name="Sireger I.Z."/>
            <person name="Indrioko S."/>
            <person name="Kosugi Y."/>
            <person name="Izuno A."/>
            <person name="Isagi Y."/>
            <person name="Lee S.L."/>
            <person name="Shimizu K.K."/>
        </authorList>
    </citation>
    <scope>NUCLEOTIDE SEQUENCE [LARGE SCALE GENOMIC DNA]</scope>
    <source>
        <strain evidence="4">214</strain>
    </source>
</reference>
<feature type="transmembrane region" description="Helical" evidence="2">
    <location>
        <begin position="654"/>
        <end position="681"/>
    </location>
</feature>
<keyword evidence="5" id="KW-1185">Reference proteome</keyword>
<feature type="compositionally biased region" description="Basic residues" evidence="1">
    <location>
        <begin position="48"/>
        <end position="57"/>
    </location>
</feature>
<dbReference type="AlphaFoldDB" id="A0AAV5IKN1"/>
<organism evidence="4 5">
    <name type="scientific">Rubroshorea leprosula</name>
    <dbReference type="NCBI Taxonomy" id="152421"/>
    <lineage>
        <taxon>Eukaryota</taxon>
        <taxon>Viridiplantae</taxon>
        <taxon>Streptophyta</taxon>
        <taxon>Embryophyta</taxon>
        <taxon>Tracheophyta</taxon>
        <taxon>Spermatophyta</taxon>
        <taxon>Magnoliopsida</taxon>
        <taxon>eudicotyledons</taxon>
        <taxon>Gunneridae</taxon>
        <taxon>Pentapetalae</taxon>
        <taxon>rosids</taxon>
        <taxon>malvids</taxon>
        <taxon>Malvales</taxon>
        <taxon>Dipterocarpaceae</taxon>
        <taxon>Rubroshorea</taxon>
    </lineage>
</organism>
<dbReference type="InterPro" id="IPR036079">
    <property type="entry name" value="ATPase_csu/dsu_sf"/>
</dbReference>
<dbReference type="InterPro" id="IPR000477">
    <property type="entry name" value="RT_dom"/>
</dbReference>
<gene>
    <name evidence="4" type="ORF">SLEP1_g12482</name>
</gene>
<comment type="caution">
    <text evidence="4">The sequence shown here is derived from an EMBL/GenBank/DDBJ whole genome shotgun (WGS) entry which is preliminary data.</text>
</comment>
<dbReference type="PANTHER" id="PTHR19446">
    <property type="entry name" value="REVERSE TRANSCRIPTASES"/>
    <property type="match status" value="1"/>
</dbReference>
<keyword evidence="2" id="KW-1133">Transmembrane helix</keyword>
<dbReference type="SUPFAM" id="SSF103486">
    <property type="entry name" value="V-type ATP synthase subunit C"/>
    <property type="match status" value="1"/>
</dbReference>
<evidence type="ECO:0000256" key="2">
    <source>
        <dbReference type="SAM" id="Phobius"/>
    </source>
</evidence>
<dbReference type="SUPFAM" id="SSF56672">
    <property type="entry name" value="DNA/RNA polymerases"/>
    <property type="match status" value="1"/>
</dbReference>
<feature type="transmembrane region" description="Helical" evidence="2">
    <location>
        <begin position="693"/>
        <end position="712"/>
    </location>
</feature>